<evidence type="ECO:0000256" key="6">
    <source>
        <dbReference type="ARBA" id="ARBA00023163"/>
    </source>
</evidence>
<reference evidence="11 12" key="1">
    <citation type="submission" date="2017-06" db="EMBL/GenBank/DDBJ databases">
        <title>Cmopartive genomic analysis of Ambrosia Fusariam Clade fungi.</title>
        <authorList>
            <person name="Stajich J.E."/>
            <person name="Carrillo J."/>
            <person name="Kijimoto T."/>
            <person name="Eskalen A."/>
            <person name="O'Donnell K."/>
            <person name="Kasson M."/>
        </authorList>
    </citation>
    <scope>NUCLEOTIDE SEQUENCE [LARGE SCALE GENOMIC DNA]</scope>
    <source>
        <strain evidence="11 12">NRRL 20438</strain>
    </source>
</reference>
<feature type="region of interest" description="Disordered" evidence="9">
    <location>
        <begin position="281"/>
        <end position="529"/>
    </location>
</feature>
<feature type="domain" description="C2H2-type" evidence="10">
    <location>
        <begin position="6"/>
        <end position="36"/>
    </location>
</feature>
<evidence type="ECO:0000313" key="12">
    <source>
        <dbReference type="Proteomes" id="UP000288429"/>
    </source>
</evidence>
<feature type="non-terminal residue" evidence="11">
    <location>
        <position position="819"/>
    </location>
</feature>
<evidence type="ECO:0000259" key="10">
    <source>
        <dbReference type="PROSITE" id="PS50157"/>
    </source>
</evidence>
<feature type="domain" description="C2H2-type" evidence="10">
    <location>
        <begin position="94"/>
        <end position="124"/>
    </location>
</feature>
<feature type="compositionally biased region" description="Polar residues" evidence="9">
    <location>
        <begin position="284"/>
        <end position="316"/>
    </location>
</feature>
<keyword evidence="4" id="KW-0862">Zinc</keyword>
<evidence type="ECO:0000313" key="11">
    <source>
        <dbReference type="EMBL" id="RSL82626.1"/>
    </source>
</evidence>
<feature type="domain" description="C2H2-type" evidence="10">
    <location>
        <begin position="124"/>
        <end position="153"/>
    </location>
</feature>
<feature type="region of interest" description="Disordered" evidence="9">
    <location>
        <begin position="171"/>
        <end position="250"/>
    </location>
</feature>
<gene>
    <name evidence="11" type="ORF">CDV31_016918</name>
</gene>
<feature type="compositionally biased region" description="Basic and acidic residues" evidence="9">
    <location>
        <begin position="806"/>
        <end position="819"/>
    </location>
</feature>
<evidence type="ECO:0000256" key="5">
    <source>
        <dbReference type="ARBA" id="ARBA00023015"/>
    </source>
</evidence>
<dbReference type="InterPro" id="IPR013087">
    <property type="entry name" value="Znf_C2H2_type"/>
</dbReference>
<proteinExistence type="predicted"/>
<protein>
    <recommendedName>
        <fullName evidence="10">C2H2-type domain-containing protein</fullName>
    </recommendedName>
</protein>
<feature type="compositionally biased region" description="Polar residues" evidence="9">
    <location>
        <begin position="214"/>
        <end position="225"/>
    </location>
</feature>
<feature type="domain" description="C2H2-type" evidence="10">
    <location>
        <begin position="36"/>
        <end position="65"/>
    </location>
</feature>
<keyword evidence="6" id="KW-0804">Transcription</keyword>
<dbReference type="PANTHER" id="PTHR46179:SF13">
    <property type="entry name" value="C2H2-TYPE DOMAIN-CONTAINING PROTEIN"/>
    <property type="match status" value="1"/>
</dbReference>
<dbReference type="EMBL" id="NIZV01000688">
    <property type="protein sequence ID" value="RSL82626.1"/>
    <property type="molecule type" value="Genomic_DNA"/>
</dbReference>
<dbReference type="Proteomes" id="UP000288429">
    <property type="component" value="Unassembled WGS sequence"/>
</dbReference>
<dbReference type="AlphaFoldDB" id="A0A428RYZ7"/>
<dbReference type="Pfam" id="PF00096">
    <property type="entry name" value="zf-C2H2"/>
    <property type="match status" value="1"/>
</dbReference>
<evidence type="ECO:0000256" key="4">
    <source>
        <dbReference type="ARBA" id="ARBA00022833"/>
    </source>
</evidence>
<organism evidence="11 12">
    <name type="scientific">Fusarium ambrosium</name>
    <dbReference type="NCBI Taxonomy" id="131363"/>
    <lineage>
        <taxon>Eukaryota</taxon>
        <taxon>Fungi</taxon>
        <taxon>Dikarya</taxon>
        <taxon>Ascomycota</taxon>
        <taxon>Pezizomycotina</taxon>
        <taxon>Sordariomycetes</taxon>
        <taxon>Hypocreomycetidae</taxon>
        <taxon>Hypocreales</taxon>
        <taxon>Nectriaceae</taxon>
        <taxon>Fusarium</taxon>
        <taxon>Fusarium solani species complex</taxon>
    </lineage>
</organism>
<feature type="compositionally biased region" description="Basic and acidic residues" evidence="9">
    <location>
        <begin position="378"/>
        <end position="389"/>
    </location>
</feature>
<dbReference type="InterPro" id="IPR051061">
    <property type="entry name" value="Zinc_finger_trans_reg"/>
</dbReference>
<feature type="domain" description="C2H2-type" evidence="10">
    <location>
        <begin position="154"/>
        <end position="183"/>
    </location>
</feature>
<feature type="compositionally biased region" description="Basic and acidic residues" evidence="9">
    <location>
        <begin position="704"/>
        <end position="714"/>
    </location>
</feature>
<dbReference type="PROSITE" id="PS00028">
    <property type="entry name" value="ZINC_FINGER_C2H2_1"/>
    <property type="match status" value="6"/>
</dbReference>
<dbReference type="InterPro" id="IPR036236">
    <property type="entry name" value="Znf_C2H2_sf"/>
</dbReference>
<dbReference type="PROSITE" id="PS50157">
    <property type="entry name" value="ZINC_FINGER_C2H2_2"/>
    <property type="match status" value="6"/>
</dbReference>
<evidence type="ECO:0000256" key="3">
    <source>
        <dbReference type="ARBA" id="ARBA00022771"/>
    </source>
</evidence>
<feature type="compositionally biased region" description="Polar residues" evidence="9">
    <location>
        <begin position="733"/>
        <end position="757"/>
    </location>
</feature>
<feature type="compositionally biased region" description="Polar residues" evidence="9">
    <location>
        <begin position="185"/>
        <end position="194"/>
    </location>
</feature>
<keyword evidence="2" id="KW-0479">Metal-binding</keyword>
<name>A0A428RYZ7_9HYPO</name>
<dbReference type="GO" id="GO:0005634">
    <property type="term" value="C:nucleus"/>
    <property type="evidence" value="ECO:0007669"/>
    <property type="project" value="UniProtKB-SubCell"/>
</dbReference>
<feature type="domain" description="C2H2-type" evidence="10">
    <location>
        <begin position="65"/>
        <end position="94"/>
    </location>
</feature>
<evidence type="ECO:0000256" key="9">
    <source>
        <dbReference type="SAM" id="MobiDB-lite"/>
    </source>
</evidence>
<feature type="compositionally biased region" description="Basic residues" evidence="9">
    <location>
        <begin position="171"/>
        <end position="184"/>
    </location>
</feature>
<keyword evidence="5" id="KW-0805">Transcription regulation</keyword>
<keyword evidence="3 8" id="KW-0863">Zinc-finger</keyword>
<comment type="caution">
    <text evidence="11">The sequence shown here is derived from an EMBL/GenBank/DDBJ whole genome shotgun (WGS) entry which is preliminary data.</text>
</comment>
<feature type="compositionally biased region" description="Polar residues" evidence="9">
    <location>
        <begin position="566"/>
        <end position="576"/>
    </location>
</feature>
<feature type="region of interest" description="Disordered" evidence="9">
    <location>
        <begin position="548"/>
        <end position="819"/>
    </location>
</feature>
<evidence type="ECO:0000256" key="8">
    <source>
        <dbReference type="PROSITE-ProRule" id="PRU00042"/>
    </source>
</evidence>
<evidence type="ECO:0000256" key="7">
    <source>
        <dbReference type="ARBA" id="ARBA00023242"/>
    </source>
</evidence>
<dbReference type="SMART" id="SM00355">
    <property type="entry name" value="ZnF_C2H2"/>
    <property type="match status" value="6"/>
</dbReference>
<keyword evidence="7" id="KW-0539">Nucleus</keyword>
<dbReference type="PANTHER" id="PTHR46179">
    <property type="entry name" value="ZINC FINGER PROTEIN"/>
    <property type="match status" value="1"/>
</dbReference>
<keyword evidence="12" id="KW-1185">Reference proteome</keyword>
<dbReference type="GO" id="GO:0008270">
    <property type="term" value="F:zinc ion binding"/>
    <property type="evidence" value="ECO:0007669"/>
    <property type="project" value="UniProtKB-KW"/>
</dbReference>
<dbReference type="SUPFAM" id="SSF57667">
    <property type="entry name" value="beta-beta-alpha zinc fingers"/>
    <property type="match status" value="3"/>
</dbReference>
<sequence length="819" mass="90548">MKSTALVCDSEGCAKTFAWPETLQEHIEVAHKGKQYVCDWEGCSKSYNRPESLKIHKKAHKGEFYVCDWEGCTRKFAWPDGLRAHKNGHKGESYVCDWKGCTMKYATPDGLRTHKKVAHRGYRYVCDWEGCNEEFTSRRYLKDHKLADHERRPYVCGYAGCGKTLQTYSGYRRHEKRHEKRHAKSSTIHASNPPNRLPEPSSHDEGDDEDSDHTSLANDEQQSLSPGPRNEAPASWQRAEPHLRRSRRLNPPVAASFRGLLTPTSTLEIEKDIEHCLGSALNLPETSTPQGESSIVRSSPTAASGFPNTIQHQQPVSLDAGPAKDGGDCDNNGDDDNDNRVQSGDFVSGEPAMMASRGGNESDRDHGAYDAHQQPDPPSKRRILEELGRYHRRKRLRNGERNASETTSAPEVEDSGQEQDPRDEPESQLPSEAESRDQPHRQPQQTAPTSNHQLPQATEDTRGRDGTPVPGAGDVEIPIDPALFNDQQACNDDEEDEDGNNASLCDDKGDAKPAIQTPSEAELRSYSPPEAISSRALLTPAATLEVEERESSTIHVLNGPHDSLSVDIQPQHTVNLDVNPAEDDGNDNGGNNGYNSPTSTLQMAENITQDRAMPVSDHGAPDSSPMAIQPQQQVSLDASPAEYGDYDNNPVPILHSEHLSRGARQQSGLKRKRQPQRYEQTRTRPRTRGRNAPKATATPEVEDSGQRQDPRDEPESQMLLESQAHHQPGESPSVRSSLTASSGFPNPTQQQPINLNTDQPRDDENSDDDRDFGHRGDNECADYDGGGDYGGDDISLGDDEAGQSAIHREAGHGRHRDQD</sequence>
<feature type="compositionally biased region" description="Basic and acidic residues" evidence="9">
    <location>
        <begin position="360"/>
        <end position="369"/>
    </location>
</feature>
<comment type="subcellular location">
    <subcellularLocation>
        <location evidence="1">Nucleus</location>
    </subcellularLocation>
</comment>
<feature type="compositionally biased region" description="Polar residues" evidence="9">
    <location>
        <begin position="594"/>
        <end position="609"/>
    </location>
</feature>
<dbReference type="GO" id="GO:0006357">
    <property type="term" value="P:regulation of transcription by RNA polymerase II"/>
    <property type="evidence" value="ECO:0007669"/>
    <property type="project" value="TreeGrafter"/>
</dbReference>
<feature type="compositionally biased region" description="Polar residues" evidence="9">
    <location>
        <begin position="441"/>
        <end position="458"/>
    </location>
</feature>
<dbReference type="Gene3D" id="3.30.160.60">
    <property type="entry name" value="Classic Zinc Finger"/>
    <property type="match status" value="4"/>
</dbReference>
<evidence type="ECO:0000256" key="1">
    <source>
        <dbReference type="ARBA" id="ARBA00004123"/>
    </source>
</evidence>
<evidence type="ECO:0000256" key="2">
    <source>
        <dbReference type="ARBA" id="ARBA00022723"/>
    </source>
</evidence>
<accession>A0A428RYZ7</accession>